<dbReference type="EMBL" id="JAQJAE010000003">
    <property type="protein sequence ID" value="KAJ5603505.1"/>
    <property type="molecule type" value="Genomic_DNA"/>
</dbReference>
<evidence type="ECO:0000256" key="2">
    <source>
        <dbReference type="ARBA" id="ARBA00022723"/>
    </source>
</evidence>
<keyword evidence="5" id="KW-1133">Transmembrane helix</keyword>
<sequence length="335" mass="37253">MEFNYAAHILGQEYTLVYWLLLALLVLHRDMLTLKGVEEEVKALYDSIQNSTGIFTFQDVKSIHAEDKGNYIVMVENTLSGISTGCYKKVIPSRTAEIPHKVNMPATLLAGRPSNNLARSFSLSHASYQATGFSPELVVSVNNRKITTEPLAGTRLCARSKKKVSKLREELLHDPKEIVEHVVSVRQAITELQRLCPRDTVKIEDFISIRTHGSVQHLGSRVTGVLSPEKDIWDAFDVVFPSLTASGTPKHATLEAIQRLEDQPRELYSGAAIMIEDLESFEAALVLRTVFQDRDRAWTQAGAGVISQSNPQRELTKTCEKLASIAPFVIPDVPT</sequence>
<keyword evidence="4" id="KW-0456">Lyase</keyword>
<dbReference type="GeneID" id="81587760"/>
<dbReference type="Pfam" id="PF00425">
    <property type="entry name" value="Chorismate_bind"/>
    <property type="match status" value="1"/>
</dbReference>
<dbReference type="NCBIfam" id="TIGR03494">
    <property type="entry name" value="salicyl_syn"/>
    <property type="match status" value="1"/>
</dbReference>
<evidence type="ECO:0000313" key="8">
    <source>
        <dbReference type="Proteomes" id="UP001213799"/>
    </source>
</evidence>
<keyword evidence="5" id="KW-0472">Membrane</keyword>
<proteinExistence type="predicted"/>
<name>A0AAD6H4G0_9EURO</name>
<evidence type="ECO:0000256" key="1">
    <source>
        <dbReference type="ARBA" id="ARBA00001946"/>
    </source>
</evidence>
<protein>
    <recommendedName>
        <fullName evidence="6">Chorismate-utilising enzyme C-terminal domain-containing protein</fullName>
    </recommendedName>
</protein>
<feature type="transmembrane region" description="Helical" evidence="5">
    <location>
        <begin position="6"/>
        <end position="27"/>
    </location>
</feature>
<comment type="cofactor">
    <cofactor evidence="1">
        <name>Mg(2+)</name>
        <dbReference type="ChEBI" id="CHEBI:18420"/>
    </cofactor>
</comment>
<dbReference type="InterPro" id="IPR019999">
    <property type="entry name" value="Anth_synth_I-like"/>
</dbReference>
<gene>
    <name evidence="7" type="ORF">N7537_006461</name>
</gene>
<accession>A0AAD6H4G0</accession>
<keyword evidence="3" id="KW-0460">Magnesium</keyword>
<evidence type="ECO:0000256" key="5">
    <source>
        <dbReference type="SAM" id="Phobius"/>
    </source>
</evidence>
<reference evidence="7" key="2">
    <citation type="submission" date="2023-01" db="EMBL/GenBank/DDBJ databases">
        <authorList>
            <person name="Petersen C."/>
        </authorList>
    </citation>
    <scope>NUCLEOTIDE SEQUENCE</scope>
    <source>
        <strain evidence="7">IBT 12815</strain>
    </source>
</reference>
<organism evidence="7 8">
    <name type="scientific">Penicillium hordei</name>
    <dbReference type="NCBI Taxonomy" id="40994"/>
    <lineage>
        <taxon>Eukaryota</taxon>
        <taxon>Fungi</taxon>
        <taxon>Dikarya</taxon>
        <taxon>Ascomycota</taxon>
        <taxon>Pezizomycotina</taxon>
        <taxon>Eurotiomycetes</taxon>
        <taxon>Eurotiomycetidae</taxon>
        <taxon>Eurotiales</taxon>
        <taxon>Aspergillaceae</taxon>
        <taxon>Penicillium</taxon>
    </lineage>
</organism>
<dbReference type="InterPro" id="IPR005801">
    <property type="entry name" value="ADC_synthase"/>
</dbReference>
<evidence type="ECO:0000256" key="3">
    <source>
        <dbReference type="ARBA" id="ARBA00022842"/>
    </source>
</evidence>
<dbReference type="GO" id="GO:0016833">
    <property type="term" value="F:oxo-acid-lyase activity"/>
    <property type="evidence" value="ECO:0007669"/>
    <property type="project" value="InterPro"/>
</dbReference>
<dbReference type="PANTHER" id="PTHR11236">
    <property type="entry name" value="AMINOBENZOATE/ANTHRANILATE SYNTHASE"/>
    <property type="match status" value="1"/>
</dbReference>
<dbReference type="Proteomes" id="UP001213799">
    <property type="component" value="Unassembled WGS sequence"/>
</dbReference>
<dbReference type="GO" id="GO:0008909">
    <property type="term" value="F:isochorismate synthase activity"/>
    <property type="evidence" value="ECO:0007669"/>
    <property type="project" value="InterPro"/>
</dbReference>
<comment type="caution">
    <text evidence="7">The sequence shown here is derived from an EMBL/GenBank/DDBJ whole genome shotgun (WGS) entry which is preliminary data.</text>
</comment>
<dbReference type="InterPro" id="IPR019996">
    <property type="entry name" value="Salicylate_synthase"/>
</dbReference>
<dbReference type="RefSeq" id="XP_056753303.1">
    <property type="nucleotide sequence ID" value="XM_056897518.1"/>
</dbReference>
<dbReference type="AlphaFoldDB" id="A0AAD6H4G0"/>
<evidence type="ECO:0000259" key="6">
    <source>
        <dbReference type="Pfam" id="PF00425"/>
    </source>
</evidence>
<keyword evidence="2" id="KW-0479">Metal-binding</keyword>
<reference evidence="7" key="1">
    <citation type="journal article" date="2023" name="IMA Fungus">
        <title>Comparative genomic study of the Penicillium genus elucidates a diverse pangenome and 15 lateral gene transfer events.</title>
        <authorList>
            <person name="Petersen C."/>
            <person name="Sorensen T."/>
            <person name="Nielsen M.R."/>
            <person name="Sondergaard T.E."/>
            <person name="Sorensen J.L."/>
            <person name="Fitzpatrick D.A."/>
            <person name="Frisvad J.C."/>
            <person name="Nielsen K.L."/>
        </authorList>
    </citation>
    <scope>NUCLEOTIDE SEQUENCE</scope>
    <source>
        <strain evidence="7">IBT 12815</strain>
    </source>
</reference>
<keyword evidence="5" id="KW-0812">Transmembrane</keyword>
<evidence type="ECO:0000256" key="4">
    <source>
        <dbReference type="ARBA" id="ARBA00023239"/>
    </source>
</evidence>
<dbReference type="PANTHER" id="PTHR11236:SF48">
    <property type="entry name" value="ISOCHORISMATE SYNTHASE MENF"/>
    <property type="match status" value="1"/>
</dbReference>
<keyword evidence="8" id="KW-1185">Reference proteome</keyword>
<feature type="domain" description="Chorismate-utilising enzyme C-terminal" evidence="6">
    <location>
        <begin position="69"/>
        <end position="321"/>
    </location>
</feature>
<dbReference type="GO" id="GO:0046872">
    <property type="term" value="F:metal ion binding"/>
    <property type="evidence" value="ECO:0007669"/>
    <property type="project" value="UniProtKB-KW"/>
</dbReference>
<dbReference type="SUPFAM" id="SSF56322">
    <property type="entry name" value="ADC synthase"/>
    <property type="match status" value="1"/>
</dbReference>
<dbReference type="GO" id="GO:0000162">
    <property type="term" value="P:L-tryptophan biosynthetic process"/>
    <property type="evidence" value="ECO:0007669"/>
    <property type="project" value="TreeGrafter"/>
</dbReference>
<dbReference type="Gene3D" id="3.60.120.10">
    <property type="entry name" value="Anthranilate synthase"/>
    <property type="match status" value="1"/>
</dbReference>
<evidence type="ECO:0000313" key="7">
    <source>
        <dbReference type="EMBL" id="KAJ5603505.1"/>
    </source>
</evidence>
<dbReference type="InterPro" id="IPR015890">
    <property type="entry name" value="Chorismate_C"/>
</dbReference>